<reference evidence="2 3" key="1">
    <citation type="submission" date="2014-12" db="EMBL/GenBank/DDBJ databases">
        <title>Denitrispirillum autotrophicum gen. nov., sp. nov., Denitrifying, Facultatively Autotrophic Bacteria Isolated from Rice Paddy Soil.</title>
        <authorList>
            <person name="Ishii S."/>
            <person name="Ashida N."/>
            <person name="Ohno H."/>
            <person name="Otsuka S."/>
            <person name="Yokota A."/>
            <person name="Senoo K."/>
        </authorList>
    </citation>
    <scope>NUCLEOTIDE SEQUENCE [LARGE SCALE GENOMIC DNA]</scope>
    <source>
        <strain evidence="2 3">TSA66</strain>
    </source>
</reference>
<name>A0A0C1Y299_9BURK</name>
<sequence length="156" mass="17791">MNRTALKWLLAVSLSLNAGIVATVAADRLGAIPHTTAPQSEHVSLPDYLALSAEQRRRWDEMERGFLKDLAANWREIKAHRETLVRQALSAAPDRTVLDAEQARIAALQDSQQRRVMQQLLAERDVLNPHQREKLMALLLNRYAQEATEEEVLHRR</sequence>
<accession>A0A0C1Y299</accession>
<proteinExistence type="predicted"/>
<feature type="signal peptide" evidence="1">
    <location>
        <begin position="1"/>
        <end position="18"/>
    </location>
</feature>
<dbReference type="STRING" id="709839.TSA66_10845"/>
<protein>
    <recommendedName>
        <fullName evidence="4">Periplasmic heavy metal sensor</fullName>
    </recommendedName>
</protein>
<dbReference type="Proteomes" id="UP000031572">
    <property type="component" value="Unassembled WGS sequence"/>
</dbReference>
<evidence type="ECO:0000256" key="1">
    <source>
        <dbReference type="SAM" id="SignalP"/>
    </source>
</evidence>
<keyword evidence="1" id="KW-0732">Signal</keyword>
<dbReference type="Pfam" id="PF13801">
    <property type="entry name" value="Metal_resist"/>
    <property type="match status" value="1"/>
</dbReference>
<dbReference type="OrthoDB" id="8776540at2"/>
<dbReference type="InterPro" id="IPR025961">
    <property type="entry name" value="Metal_resist"/>
</dbReference>
<feature type="chain" id="PRO_5002160395" description="Periplasmic heavy metal sensor" evidence="1">
    <location>
        <begin position="19"/>
        <end position="156"/>
    </location>
</feature>
<dbReference type="Gene3D" id="1.20.120.1490">
    <property type="match status" value="1"/>
</dbReference>
<keyword evidence="3" id="KW-1185">Reference proteome</keyword>
<dbReference type="RefSeq" id="WP_040040022.1">
    <property type="nucleotide sequence ID" value="NZ_JWJG01000028.1"/>
</dbReference>
<gene>
    <name evidence="2" type="ORF">TSA66_10845</name>
</gene>
<organism evidence="2 3">
    <name type="scientific">Noviherbaspirillum autotrophicum</name>
    <dbReference type="NCBI Taxonomy" id="709839"/>
    <lineage>
        <taxon>Bacteria</taxon>
        <taxon>Pseudomonadati</taxon>
        <taxon>Pseudomonadota</taxon>
        <taxon>Betaproteobacteria</taxon>
        <taxon>Burkholderiales</taxon>
        <taxon>Oxalobacteraceae</taxon>
        <taxon>Noviherbaspirillum</taxon>
    </lineage>
</organism>
<evidence type="ECO:0000313" key="3">
    <source>
        <dbReference type="Proteomes" id="UP000031572"/>
    </source>
</evidence>
<evidence type="ECO:0000313" key="2">
    <source>
        <dbReference type="EMBL" id="KIF81198.1"/>
    </source>
</evidence>
<dbReference type="AlphaFoldDB" id="A0A0C1Y299"/>
<comment type="caution">
    <text evidence="2">The sequence shown here is derived from an EMBL/GenBank/DDBJ whole genome shotgun (WGS) entry which is preliminary data.</text>
</comment>
<evidence type="ECO:0008006" key="4">
    <source>
        <dbReference type="Google" id="ProtNLM"/>
    </source>
</evidence>
<dbReference type="EMBL" id="JWJG01000028">
    <property type="protein sequence ID" value="KIF81198.1"/>
    <property type="molecule type" value="Genomic_DNA"/>
</dbReference>